<keyword evidence="3" id="KW-0695">RNA-directed DNA polymerase</keyword>
<dbReference type="EMBL" id="GEMB01006863">
    <property type="protein sequence ID" value="JAR96498.1"/>
    <property type="molecule type" value="Transcribed_RNA"/>
</dbReference>
<dbReference type="InterPro" id="IPR001584">
    <property type="entry name" value="Integrase_cat-core"/>
</dbReference>
<dbReference type="AlphaFoldDB" id="A0A170VAZ2"/>
<dbReference type="EC" id="2.7.7.49" evidence="1"/>
<accession>A0A170VAZ2</accession>
<dbReference type="InterPro" id="IPR041588">
    <property type="entry name" value="Integrase_H2C2"/>
</dbReference>
<dbReference type="GO" id="GO:0015074">
    <property type="term" value="P:DNA integration"/>
    <property type="evidence" value="ECO:0007669"/>
    <property type="project" value="InterPro"/>
</dbReference>
<protein>
    <recommendedName>
        <fullName evidence="1">RNA-directed DNA polymerase</fullName>
        <ecNumber evidence="1">2.7.7.49</ecNumber>
    </recommendedName>
</protein>
<evidence type="ECO:0000259" key="2">
    <source>
        <dbReference type="PROSITE" id="PS50994"/>
    </source>
</evidence>
<organism evidence="3">
    <name type="scientific">Triatoma infestans</name>
    <name type="common">Assassin bug</name>
    <dbReference type="NCBI Taxonomy" id="30076"/>
    <lineage>
        <taxon>Eukaryota</taxon>
        <taxon>Metazoa</taxon>
        <taxon>Ecdysozoa</taxon>
        <taxon>Arthropoda</taxon>
        <taxon>Hexapoda</taxon>
        <taxon>Insecta</taxon>
        <taxon>Pterygota</taxon>
        <taxon>Neoptera</taxon>
        <taxon>Paraneoptera</taxon>
        <taxon>Hemiptera</taxon>
        <taxon>Heteroptera</taxon>
        <taxon>Panheteroptera</taxon>
        <taxon>Cimicomorpha</taxon>
        <taxon>Reduviidae</taxon>
        <taxon>Triatominae</taxon>
        <taxon>Triatoma</taxon>
    </lineage>
</organism>
<reference evidence="3" key="1">
    <citation type="submission" date="2016-04" db="EMBL/GenBank/DDBJ databases">
        <authorList>
            <person name="Calderon-Fernandez G.M.Sr."/>
        </authorList>
    </citation>
    <scope>NUCLEOTIDE SEQUENCE</scope>
    <source>
        <strain evidence="3">Int1</strain>
        <tissue evidence="3">Integument</tissue>
    </source>
</reference>
<feature type="non-terminal residue" evidence="3">
    <location>
        <position position="1"/>
    </location>
</feature>
<evidence type="ECO:0000313" key="3">
    <source>
        <dbReference type="EMBL" id="JAR96498.1"/>
    </source>
</evidence>
<dbReference type="InterPro" id="IPR050951">
    <property type="entry name" value="Retrovirus_Pol_polyprotein"/>
</dbReference>
<dbReference type="GO" id="GO:0003964">
    <property type="term" value="F:RNA-directed DNA polymerase activity"/>
    <property type="evidence" value="ECO:0007669"/>
    <property type="project" value="UniProtKB-KW"/>
</dbReference>
<dbReference type="Gene3D" id="1.10.340.70">
    <property type="match status" value="1"/>
</dbReference>
<name>A0A170VAZ2_TRIIF</name>
<dbReference type="GO" id="GO:0003676">
    <property type="term" value="F:nucleic acid binding"/>
    <property type="evidence" value="ECO:0007669"/>
    <property type="project" value="InterPro"/>
</dbReference>
<dbReference type="Pfam" id="PF17921">
    <property type="entry name" value="Integrase_H2C2"/>
    <property type="match status" value="1"/>
</dbReference>
<feature type="domain" description="Integrase catalytic" evidence="2">
    <location>
        <begin position="103"/>
        <end position="189"/>
    </location>
</feature>
<proteinExistence type="predicted"/>
<keyword evidence="3" id="KW-0548">Nucleotidyltransferase</keyword>
<sequence>DTYEKFCNTMMTYFRNSEINLTRYTQKLIDITEDNEIQEAIESQHISKINHRGINETYTRLKSRHYWPNQKETIQTYINKCEPCLLTKYGRHLLKLQYNITPTPIRPLETLHVDTTTLENRKFLTIICPFSKYAQAYQLKSHQGIEVINTLIKFFKNHNIPKQIITDNGLELNGISTQHPESNGPIENF</sequence>
<dbReference type="Gene3D" id="3.30.420.10">
    <property type="entry name" value="Ribonuclease H-like superfamily/Ribonuclease H"/>
    <property type="match status" value="1"/>
</dbReference>
<dbReference type="PANTHER" id="PTHR37984">
    <property type="entry name" value="PROTEIN CBG26694"/>
    <property type="match status" value="1"/>
</dbReference>
<dbReference type="SUPFAM" id="SSF53098">
    <property type="entry name" value="Ribonuclease H-like"/>
    <property type="match status" value="1"/>
</dbReference>
<dbReference type="InterPro" id="IPR012337">
    <property type="entry name" value="RNaseH-like_sf"/>
</dbReference>
<dbReference type="PANTHER" id="PTHR37984:SF15">
    <property type="entry name" value="INTEGRASE CATALYTIC DOMAIN-CONTAINING PROTEIN"/>
    <property type="match status" value="1"/>
</dbReference>
<feature type="non-terminal residue" evidence="3">
    <location>
        <position position="189"/>
    </location>
</feature>
<evidence type="ECO:0000256" key="1">
    <source>
        <dbReference type="ARBA" id="ARBA00012493"/>
    </source>
</evidence>
<keyword evidence="3" id="KW-0808">Transferase</keyword>
<dbReference type="PROSITE" id="PS50994">
    <property type="entry name" value="INTEGRASE"/>
    <property type="match status" value="1"/>
</dbReference>
<dbReference type="InterPro" id="IPR036397">
    <property type="entry name" value="RNaseH_sf"/>
</dbReference>
<reference evidence="3" key="2">
    <citation type="journal article" date="2017" name="J. Med. Entomol.">
        <title>Transcriptome Analysis of the Triatoma infestans (Hemiptera: Reduviidae) Integument.</title>
        <authorList>
            <person name="Calderon-Fernandez G.M."/>
            <person name="Moriconi D.E."/>
            <person name="Dulbecco A.B."/>
            <person name="Juarez M.P."/>
        </authorList>
    </citation>
    <scope>NUCLEOTIDE SEQUENCE</scope>
    <source>
        <strain evidence="3">Int1</strain>
        <tissue evidence="3">Integument</tissue>
    </source>
</reference>